<keyword evidence="7" id="KW-0156">Chromatin regulator</keyword>
<accession>A0A564YPM4</accession>
<dbReference type="CDD" id="cd05841">
    <property type="entry name" value="PWWP_BS69-like"/>
    <property type="match status" value="1"/>
</dbReference>
<keyword evidence="5 13" id="KW-0863">Zinc-finger</keyword>
<feature type="compositionally biased region" description="Basic residues" evidence="15">
    <location>
        <begin position="1"/>
        <end position="13"/>
    </location>
</feature>
<dbReference type="GO" id="GO:0005694">
    <property type="term" value="C:chromosome"/>
    <property type="evidence" value="ECO:0007669"/>
    <property type="project" value="UniProtKB-SubCell"/>
</dbReference>
<dbReference type="Pfam" id="PF00439">
    <property type="entry name" value="Bromodomain"/>
    <property type="match status" value="1"/>
</dbReference>
<feature type="region of interest" description="Disordered" evidence="15">
    <location>
        <begin position="775"/>
        <end position="801"/>
    </location>
</feature>
<gene>
    <name evidence="19" type="ORF">WMSIL1_LOCUS7813</name>
</gene>
<dbReference type="AlphaFoldDB" id="A0A564YPM4"/>
<evidence type="ECO:0000256" key="1">
    <source>
        <dbReference type="ARBA" id="ARBA00004123"/>
    </source>
</evidence>
<keyword evidence="4" id="KW-0479">Metal-binding</keyword>
<dbReference type="InterPro" id="IPR019787">
    <property type="entry name" value="Znf_PHD-finger"/>
</dbReference>
<evidence type="ECO:0000259" key="16">
    <source>
        <dbReference type="PROSITE" id="PS50014"/>
    </source>
</evidence>
<evidence type="ECO:0000256" key="9">
    <source>
        <dbReference type="ARBA" id="ARBA00023117"/>
    </source>
</evidence>
<evidence type="ECO:0000256" key="3">
    <source>
        <dbReference type="ARBA" id="ARBA00022454"/>
    </source>
</evidence>
<feature type="compositionally biased region" description="Low complexity" evidence="15">
    <location>
        <begin position="570"/>
        <end position="585"/>
    </location>
</feature>
<dbReference type="EMBL" id="CABIJS010000299">
    <property type="protein sequence ID" value="VUZ48648.1"/>
    <property type="molecule type" value="Genomic_DNA"/>
</dbReference>
<dbReference type="SMART" id="SM00297">
    <property type="entry name" value="BROMO"/>
    <property type="match status" value="1"/>
</dbReference>
<dbReference type="InterPro" id="IPR001965">
    <property type="entry name" value="Znf_PHD"/>
</dbReference>
<evidence type="ECO:0000259" key="18">
    <source>
        <dbReference type="PROSITE" id="PS50865"/>
    </source>
</evidence>
<evidence type="ECO:0000256" key="15">
    <source>
        <dbReference type="SAM" id="MobiDB-lite"/>
    </source>
</evidence>
<feature type="region of interest" description="Disordered" evidence="15">
    <location>
        <begin position="522"/>
        <end position="598"/>
    </location>
</feature>
<dbReference type="PANTHER" id="PTHR46453">
    <property type="entry name" value="PROTEIN KINASE C-BINDING PROTEIN 1"/>
    <property type="match status" value="1"/>
</dbReference>
<feature type="domain" description="Bromo" evidence="16">
    <location>
        <begin position="232"/>
        <end position="291"/>
    </location>
</feature>
<dbReference type="PROSITE" id="PS50865">
    <property type="entry name" value="ZF_MYND_2"/>
    <property type="match status" value="1"/>
</dbReference>
<dbReference type="Pfam" id="PF24324">
    <property type="entry name" value="MYND_ZMYND11_ZMYD8"/>
    <property type="match status" value="1"/>
</dbReference>
<keyword evidence="3" id="KW-0158">Chromosome</keyword>
<feature type="region of interest" description="Disordered" evidence="15">
    <location>
        <begin position="698"/>
        <end position="717"/>
    </location>
</feature>
<evidence type="ECO:0000256" key="12">
    <source>
        <dbReference type="PROSITE-ProRule" id="PRU00035"/>
    </source>
</evidence>
<dbReference type="InterPro" id="IPR011011">
    <property type="entry name" value="Znf_FYVE_PHD"/>
</dbReference>
<protein>
    <recommendedName>
        <fullName evidence="21">MYND-type domain-containing protein</fullName>
    </recommendedName>
</protein>
<feature type="region of interest" description="Disordered" evidence="15">
    <location>
        <begin position="1"/>
        <end position="88"/>
    </location>
</feature>
<dbReference type="Gene3D" id="3.30.40.10">
    <property type="entry name" value="Zinc/RING finger domain, C3HC4 (zinc finger)"/>
    <property type="match status" value="1"/>
</dbReference>
<dbReference type="Gene3D" id="2.30.30.140">
    <property type="match status" value="1"/>
</dbReference>
<feature type="region of interest" description="Disordered" evidence="15">
    <location>
        <begin position="640"/>
        <end position="673"/>
    </location>
</feature>
<feature type="coiled-coil region" evidence="14">
    <location>
        <begin position="821"/>
        <end position="850"/>
    </location>
</feature>
<dbReference type="Gene3D" id="6.10.140.2220">
    <property type="match status" value="1"/>
</dbReference>
<dbReference type="SUPFAM" id="SSF63748">
    <property type="entry name" value="Tudor/PWWP/MBT"/>
    <property type="match status" value="1"/>
</dbReference>
<dbReference type="SUPFAM" id="SSF47370">
    <property type="entry name" value="Bromodomain"/>
    <property type="match status" value="1"/>
</dbReference>
<dbReference type="GO" id="GO:0008270">
    <property type="term" value="F:zinc ion binding"/>
    <property type="evidence" value="ECO:0007669"/>
    <property type="project" value="UniProtKB-KW"/>
</dbReference>
<dbReference type="Gene3D" id="1.20.920.10">
    <property type="entry name" value="Bromodomain-like"/>
    <property type="match status" value="1"/>
</dbReference>
<dbReference type="PROSITE" id="PS50014">
    <property type="entry name" value="BROMODOMAIN_2"/>
    <property type="match status" value="1"/>
</dbReference>
<dbReference type="InterPro" id="IPR013083">
    <property type="entry name" value="Znf_RING/FYVE/PHD"/>
</dbReference>
<feature type="compositionally biased region" description="Polar residues" evidence="15">
    <location>
        <begin position="54"/>
        <end position="78"/>
    </location>
</feature>
<evidence type="ECO:0000313" key="19">
    <source>
        <dbReference type="EMBL" id="VUZ48648.1"/>
    </source>
</evidence>
<feature type="compositionally biased region" description="Polar residues" evidence="15">
    <location>
        <begin position="522"/>
        <end position="545"/>
    </location>
</feature>
<feature type="domain" description="MYND-type" evidence="18">
    <location>
        <begin position="896"/>
        <end position="930"/>
    </location>
</feature>
<evidence type="ECO:0000256" key="7">
    <source>
        <dbReference type="ARBA" id="ARBA00022853"/>
    </source>
</evidence>
<keyword evidence="6" id="KW-0862">Zinc</keyword>
<dbReference type="Pfam" id="PF23460">
    <property type="entry name" value="ZMYND8_CC"/>
    <property type="match status" value="1"/>
</dbReference>
<evidence type="ECO:0000256" key="10">
    <source>
        <dbReference type="ARBA" id="ARBA00023163"/>
    </source>
</evidence>
<dbReference type="SUPFAM" id="SSF57903">
    <property type="entry name" value="FYVE/PHD zinc finger"/>
    <property type="match status" value="1"/>
</dbReference>
<keyword evidence="14" id="KW-0175">Coiled coil</keyword>
<comment type="subcellular location">
    <subcellularLocation>
        <location evidence="2">Chromosome</location>
    </subcellularLocation>
    <subcellularLocation>
        <location evidence="1">Nucleus</location>
    </subcellularLocation>
</comment>
<keyword evidence="9 12" id="KW-0103">Bromodomain</keyword>
<evidence type="ECO:0000313" key="20">
    <source>
        <dbReference type="Proteomes" id="UP000321570"/>
    </source>
</evidence>
<evidence type="ECO:0000256" key="5">
    <source>
        <dbReference type="ARBA" id="ARBA00022771"/>
    </source>
</evidence>
<dbReference type="GO" id="GO:0140006">
    <property type="term" value="F:histone H3 reader activity"/>
    <property type="evidence" value="ECO:0007669"/>
    <property type="project" value="UniProtKB-ARBA"/>
</dbReference>
<evidence type="ECO:0000256" key="8">
    <source>
        <dbReference type="ARBA" id="ARBA00023015"/>
    </source>
</evidence>
<evidence type="ECO:0000256" key="6">
    <source>
        <dbReference type="ARBA" id="ARBA00022833"/>
    </source>
</evidence>
<dbReference type="SUPFAM" id="SSF144232">
    <property type="entry name" value="HIT/MYND zinc finger-like"/>
    <property type="match status" value="1"/>
</dbReference>
<evidence type="ECO:0000256" key="2">
    <source>
        <dbReference type="ARBA" id="ARBA00004286"/>
    </source>
</evidence>
<dbReference type="FunFam" id="6.10.140.2220:FF:000002">
    <property type="entry name" value="Protein kinase C-binding protein 1 isoform C"/>
    <property type="match status" value="1"/>
</dbReference>
<dbReference type="PROSITE" id="PS01360">
    <property type="entry name" value="ZF_MYND_1"/>
    <property type="match status" value="1"/>
</dbReference>
<evidence type="ECO:0000256" key="14">
    <source>
        <dbReference type="SAM" id="Coils"/>
    </source>
</evidence>
<dbReference type="PANTHER" id="PTHR46453:SF4">
    <property type="entry name" value="PHD FINGER PROTEIN 24"/>
    <property type="match status" value="1"/>
</dbReference>
<evidence type="ECO:0008006" key="21">
    <source>
        <dbReference type="Google" id="ProtNLM"/>
    </source>
</evidence>
<dbReference type="InterPro" id="IPR056987">
    <property type="entry name" value="ZMYND8_CC"/>
</dbReference>
<evidence type="ECO:0000256" key="4">
    <source>
        <dbReference type="ARBA" id="ARBA00022723"/>
    </source>
</evidence>
<reference evidence="19 20" key="1">
    <citation type="submission" date="2019-07" db="EMBL/GenBank/DDBJ databases">
        <authorList>
            <person name="Jastrzebski P J."/>
            <person name="Paukszto L."/>
            <person name="Jastrzebski P J."/>
        </authorList>
    </citation>
    <scope>NUCLEOTIDE SEQUENCE [LARGE SCALE GENOMIC DNA]</scope>
    <source>
        <strain evidence="19 20">WMS-il1</strain>
    </source>
</reference>
<dbReference type="InterPro" id="IPR001487">
    <property type="entry name" value="Bromodomain"/>
</dbReference>
<dbReference type="SMART" id="SM00249">
    <property type="entry name" value="PHD"/>
    <property type="match status" value="1"/>
</dbReference>
<organism evidence="19 20">
    <name type="scientific">Hymenolepis diminuta</name>
    <name type="common">Rat tapeworm</name>
    <dbReference type="NCBI Taxonomy" id="6216"/>
    <lineage>
        <taxon>Eukaryota</taxon>
        <taxon>Metazoa</taxon>
        <taxon>Spiralia</taxon>
        <taxon>Lophotrochozoa</taxon>
        <taxon>Platyhelminthes</taxon>
        <taxon>Cestoda</taxon>
        <taxon>Eucestoda</taxon>
        <taxon>Cyclophyllidea</taxon>
        <taxon>Hymenolepididae</taxon>
        <taxon>Hymenolepis</taxon>
    </lineage>
</organism>
<dbReference type="GO" id="GO:0005737">
    <property type="term" value="C:cytoplasm"/>
    <property type="evidence" value="ECO:0007669"/>
    <property type="project" value="TreeGrafter"/>
</dbReference>
<keyword evidence="8" id="KW-0805">Transcription regulation</keyword>
<dbReference type="InterPro" id="IPR002893">
    <property type="entry name" value="Znf_MYND"/>
</dbReference>
<name>A0A564YPM4_HYMDI</name>
<keyword evidence="20" id="KW-1185">Reference proteome</keyword>
<dbReference type="PROSITE" id="PS50016">
    <property type="entry name" value="ZF_PHD_2"/>
    <property type="match status" value="1"/>
</dbReference>
<evidence type="ECO:0000256" key="11">
    <source>
        <dbReference type="ARBA" id="ARBA00023242"/>
    </source>
</evidence>
<dbReference type="GO" id="GO:0005634">
    <property type="term" value="C:nucleus"/>
    <property type="evidence" value="ECO:0007669"/>
    <property type="project" value="UniProtKB-SubCell"/>
</dbReference>
<dbReference type="Proteomes" id="UP000321570">
    <property type="component" value="Unassembled WGS sequence"/>
</dbReference>
<dbReference type="InterPro" id="IPR057053">
    <property type="entry name" value="MYND_ZMYND11_ZMYD8"/>
</dbReference>
<keyword evidence="10" id="KW-0804">Transcription</keyword>
<feature type="compositionally biased region" description="Polar residues" evidence="15">
    <location>
        <begin position="20"/>
        <end position="39"/>
    </location>
</feature>
<keyword evidence="11" id="KW-0539">Nucleus</keyword>
<evidence type="ECO:0000259" key="17">
    <source>
        <dbReference type="PROSITE" id="PS50016"/>
    </source>
</evidence>
<evidence type="ECO:0000256" key="13">
    <source>
        <dbReference type="PROSITE-ProRule" id="PRU00134"/>
    </source>
</evidence>
<feature type="compositionally biased region" description="Polar residues" evidence="15">
    <location>
        <begin position="640"/>
        <end position="655"/>
    </location>
</feature>
<feature type="domain" description="PHD-type" evidence="17">
    <location>
        <begin position="138"/>
        <end position="192"/>
    </location>
</feature>
<dbReference type="InterPro" id="IPR036427">
    <property type="entry name" value="Bromodomain-like_sf"/>
</dbReference>
<proteinExistence type="predicted"/>
<sequence>MPSRRNSGRRSGNKPRTPVRISNDSTRNTPQRVPDSSLTVPRRGIRTPIHALNFSKSRSSTPNARNSSSLSATDNHCTSPPAKRSRPNFNVEVSLISQNNQTDWFDSGRTPPPAPSFPNLLPPIKTRRPSDSSDECGRMFCWICQERRPGQELKPCSDCLRAYHQKCLENSEVEKINIVWEEGWRCLLCHEVATCDKEDFESNLTKWKASTPTTVYEKQINKIFGFMVDYMSIQSWAEPFREPADVSDKFASRMTVRRVMDLRTLYQQMNDGHYKSLKSFLSDFRWIILNCIPPRDEPEIGLLSKAKLLEQICLHEVELLKACPTCYLNRINHISTLPSTSFVFSPISRCAPHIYGRSMMKTTPSEPPQSSWFCKICPVLHPIVWVRYEDGKRWPAKLMAELPNNQLLVSFFGTYVTRKAQTKCVSLHTSLAVSANASANDSTLGGIGIRRMVNAGESKDDGTFNRALEQLRHHVELLSQAFPKFKFPSAPATRVLPFSRQSLARYYKSLNQWVPVSENHELLSNSEPESQNNGQSSTMTATGSSDVGLPTLSPGPNGDDADSAQTVEQPCLPSSPSLPPSLLSVTPPPSHSPKSATCTTITTTTTTTASDNHNTDNFVEPLLMRLSCNFATSFPIPTTSVSTSNRPPLMSTTAVPTPENERSVQPLPSSEEIPRSTVISCRRVDANVALSVEHQTMDETADTPDTETFPASDSTVSTLPLRLSEGLGQSDLRTSLVTHFQEARDSFSRSLQSLLDGFFQNLEESVNDAAVSWSRGPSATVSEPDLSLSSKPPISTTDQSTQTPRCVVVSTQFLQRNRLEKTLLKAEVLRLTQELERARLEKEYTRLEIATNQHDHLSELRAVWEAETHAIVDGVVEICEQDANKKIQEVKKKQWCTYCGSEAFFYCCWNTVYCNTTCQQLHWPEHMNSCTHPKRQIMSQPQSNQRQMR</sequence>
<dbReference type="GO" id="GO:0003714">
    <property type="term" value="F:transcription corepressor activity"/>
    <property type="evidence" value="ECO:0007669"/>
    <property type="project" value="TreeGrafter"/>
</dbReference>